<evidence type="ECO:0000313" key="2">
    <source>
        <dbReference type="Proteomes" id="UP001148662"/>
    </source>
</evidence>
<name>A0ACC1T849_9APHY</name>
<dbReference type="Proteomes" id="UP001148662">
    <property type="component" value="Unassembled WGS sequence"/>
</dbReference>
<organism evidence="1 2">
    <name type="scientific">Phlebia brevispora</name>
    <dbReference type="NCBI Taxonomy" id="194682"/>
    <lineage>
        <taxon>Eukaryota</taxon>
        <taxon>Fungi</taxon>
        <taxon>Dikarya</taxon>
        <taxon>Basidiomycota</taxon>
        <taxon>Agaricomycotina</taxon>
        <taxon>Agaricomycetes</taxon>
        <taxon>Polyporales</taxon>
        <taxon>Meruliaceae</taxon>
        <taxon>Phlebia</taxon>
    </lineage>
</organism>
<gene>
    <name evidence="1" type="ORF">NM688_g2569</name>
</gene>
<comment type="caution">
    <text evidence="1">The sequence shown here is derived from an EMBL/GenBank/DDBJ whole genome shotgun (WGS) entry which is preliminary data.</text>
</comment>
<dbReference type="EMBL" id="JANHOG010000330">
    <property type="protein sequence ID" value="KAJ3555454.1"/>
    <property type="molecule type" value="Genomic_DNA"/>
</dbReference>
<evidence type="ECO:0000313" key="1">
    <source>
        <dbReference type="EMBL" id="KAJ3555454.1"/>
    </source>
</evidence>
<proteinExistence type="predicted"/>
<sequence length="535" mass="58788">MSHRGASNAHGLAAHRSMDDAERGYTALTPAESSGSMEGKEQPGDAINHSTGNGTPQAKPDGAQVSIAREFWDRFTGKDKNPVGWIESFKNVITSSWLNLLFIFVPFAWASHFMNEDGKWPHQVTFALCFLSIIPMENLFDWGGEQMAIYLGKDLGDLATITLNNAVEAALAIILLIKCELRLLQSTIIAVVGVVVLHLLLIPGTAFLAGGAHIWEQNLHPHTSQLNLSLLTIGVLTILLPTAWFAALDRGAQSVVAATGKLDYSGNLLTDAIRDQLLRMSRGLAVILLLVYVASRIFLHDPPGEGNALKVAPNAPQGVVKQEEHLKEEQPKINTWACLIMLAVTVAIMAATAEFLVESIENVRESGHIQEEWFGLILLPIVSFAGDGCIAIAFFAHKIFNHYTGRKRIEPDDLAKGRAIDLSIQFTLWWMPFLVLLGWWIKKPLHLMFDFFEVALLLGASFLVNYVTADAKTNWVEGLIMIAFYLMIAICAWFYEGQPELGIMLTCHSSVAAALIAESSGESAPEVLARFVYDL</sequence>
<accession>A0ACC1T849</accession>
<protein>
    <submittedName>
        <fullName evidence="1">Uncharacterized protein</fullName>
    </submittedName>
</protein>
<keyword evidence="2" id="KW-1185">Reference proteome</keyword>
<reference evidence="1" key="1">
    <citation type="submission" date="2022-07" db="EMBL/GenBank/DDBJ databases">
        <title>Genome Sequence of Phlebia brevispora.</title>
        <authorList>
            <person name="Buettner E."/>
        </authorList>
    </citation>
    <scope>NUCLEOTIDE SEQUENCE</scope>
    <source>
        <strain evidence="1">MPL23</strain>
    </source>
</reference>